<evidence type="ECO:0000313" key="7">
    <source>
        <dbReference type="EMBL" id="PWZ98116.1"/>
    </source>
</evidence>
<evidence type="ECO:0000256" key="1">
    <source>
        <dbReference type="ARBA" id="ARBA00001412"/>
    </source>
</evidence>
<proteinExistence type="inferred from homology"/>
<comment type="catalytic activity">
    <reaction evidence="1">
        <text>Hydrolysis of terminal non-reducing beta-D-galactose residues in beta-D-galactosides.</text>
        <dbReference type="EC" id="3.2.1.23"/>
    </reaction>
</comment>
<keyword evidence="4" id="KW-0378">Hydrolase</keyword>
<reference evidence="7 8" key="1">
    <citation type="journal article" date="2018" name="Vet. Microbiol.">
        <title>Clonal diversity and geographic distribution of methicillin-resistant Staphylococcus pseudintermedius from Australian animals: Discovery of novel sequence types.</title>
        <authorList>
            <person name="Worthing K.A."/>
            <person name="Abraham S."/>
            <person name="Coombs G.W."/>
            <person name="Pang S."/>
            <person name="Saputra S."/>
            <person name="Jordan D."/>
            <person name="Trott D.J."/>
            <person name="Norris J.M."/>
        </authorList>
    </citation>
    <scope>NUCLEOTIDE SEQUENCE [LARGE SCALE GENOMIC DNA]</scope>
    <source>
        <strain evidence="7 8">ST71 3</strain>
    </source>
</reference>
<dbReference type="GO" id="GO:0009341">
    <property type="term" value="C:beta-galactosidase complex"/>
    <property type="evidence" value="ECO:0007669"/>
    <property type="project" value="TreeGrafter"/>
</dbReference>
<dbReference type="EMBL" id="QEIV01000926">
    <property type="protein sequence ID" value="PWZ98116.1"/>
    <property type="molecule type" value="Genomic_DNA"/>
</dbReference>
<feature type="domain" description="Glycosyl hydrolases family 2 sugar binding" evidence="6">
    <location>
        <begin position="30"/>
        <end position="104"/>
    </location>
</feature>
<dbReference type="EC" id="3.2.1.23" evidence="3"/>
<comment type="similarity">
    <text evidence="2">Belongs to the glycosyl hydrolase 2 family.</text>
</comment>
<evidence type="ECO:0000256" key="5">
    <source>
        <dbReference type="ARBA" id="ARBA00023295"/>
    </source>
</evidence>
<dbReference type="InterPro" id="IPR008979">
    <property type="entry name" value="Galactose-bd-like_sf"/>
</dbReference>
<accession>A0A317Z7S8</accession>
<comment type="caution">
    <text evidence="7">The sequence shown here is derived from an EMBL/GenBank/DDBJ whole genome shotgun (WGS) entry which is preliminary data.</text>
</comment>
<evidence type="ECO:0000313" key="8">
    <source>
        <dbReference type="Proteomes" id="UP000246351"/>
    </source>
</evidence>
<dbReference type="PANTHER" id="PTHR46323:SF2">
    <property type="entry name" value="BETA-GALACTOSIDASE"/>
    <property type="match status" value="1"/>
</dbReference>
<dbReference type="AlphaFoldDB" id="A0A317Z7S8"/>
<dbReference type="InterPro" id="IPR050347">
    <property type="entry name" value="Bact_Beta-galactosidase"/>
</dbReference>
<dbReference type="Proteomes" id="UP000246351">
    <property type="component" value="Unassembled WGS sequence"/>
</dbReference>
<organism evidence="7 8">
    <name type="scientific">Staphylococcus pseudintermedius</name>
    <dbReference type="NCBI Taxonomy" id="283734"/>
    <lineage>
        <taxon>Bacteria</taxon>
        <taxon>Bacillati</taxon>
        <taxon>Bacillota</taxon>
        <taxon>Bacilli</taxon>
        <taxon>Bacillales</taxon>
        <taxon>Staphylococcaceae</taxon>
        <taxon>Staphylococcus</taxon>
        <taxon>Staphylococcus intermedius group</taxon>
    </lineage>
</organism>
<evidence type="ECO:0000256" key="3">
    <source>
        <dbReference type="ARBA" id="ARBA00012756"/>
    </source>
</evidence>
<name>A0A317Z7S8_STAPS</name>
<dbReference type="GO" id="GO:0005990">
    <property type="term" value="P:lactose catabolic process"/>
    <property type="evidence" value="ECO:0007669"/>
    <property type="project" value="TreeGrafter"/>
</dbReference>
<sequence length="104" mass="12404">MLPRTAYKLPYTSIEEYQTHPERHHMHRVTSLNGEWDFQYFASLDHFRQRSSYAQKGIITVPSVWNLQGYDQLQYCNVQFPIPFDLPHVPDNTSCGYYEKIFTI</sequence>
<evidence type="ECO:0000259" key="6">
    <source>
        <dbReference type="Pfam" id="PF02837"/>
    </source>
</evidence>
<dbReference type="SUPFAM" id="SSF49785">
    <property type="entry name" value="Galactose-binding domain-like"/>
    <property type="match status" value="1"/>
</dbReference>
<dbReference type="Pfam" id="PF02837">
    <property type="entry name" value="Glyco_hydro_2_N"/>
    <property type="match status" value="1"/>
</dbReference>
<feature type="non-terminal residue" evidence="7">
    <location>
        <position position="104"/>
    </location>
</feature>
<keyword evidence="5" id="KW-0326">Glycosidase</keyword>
<dbReference type="Gene3D" id="2.60.120.260">
    <property type="entry name" value="Galactose-binding domain-like"/>
    <property type="match status" value="1"/>
</dbReference>
<evidence type="ECO:0000256" key="2">
    <source>
        <dbReference type="ARBA" id="ARBA00007401"/>
    </source>
</evidence>
<evidence type="ECO:0000256" key="4">
    <source>
        <dbReference type="ARBA" id="ARBA00022801"/>
    </source>
</evidence>
<dbReference type="InterPro" id="IPR006104">
    <property type="entry name" value="Glyco_hydro_2_N"/>
</dbReference>
<dbReference type="PANTHER" id="PTHR46323">
    <property type="entry name" value="BETA-GALACTOSIDASE"/>
    <property type="match status" value="1"/>
</dbReference>
<protein>
    <recommendedName>
        <fullName evidence="3">beta-galactosidase</fullName>
        <ecNumber evidence="3">3.2.1.23</ecNumber>
    </recommendedName>
</protein>
<gene>
    <name evidence="7" type="ORF">DD924_09895</name>
</gene>
<dbReference type="GO" id="GO:0004565">
    <property type="term" value="F:beta-galactosidase activity"/>
    <property type="evidence" value="ECO:0007669"/>
    <property type="project" value="UniProtKB-EC"/>
</dbReference>